<organism evidence="2">
    <name type="scientific">Puccinia triticina (isolate 1-1 / race 1 (BBBD))</name>
    <name type="common">Brown leaf rust fungus</name>
    <dbReference type="NCBI Taxonomy" id="630390"/>
    <lineage>
        <taxon>Eukaryota</taxon>
        <taxon>Fungi</taxon>
        <taxon>Dikarya</taxon>
        <taxon>Basidiomycota</taxon>
        <taxon>Pucciniomycotina</taxon>
        <taxon>Pucciniomycetes</taxon>
        <taxon>Pucciniales</taxon>
        <taxon>Pucciniaceae</taxon>
        <taxon>Puccinia</taxon>
    </lineage>
</organism>
<keyword evidence="4" id="KW-1185">Reference proteome</keyword>
<protein>
    <submittedName>
        <fullName evidence="2 3">Uncharacterized protein</fullName>
    </submittedName>
</protein>
<feature type="compositionally biased region" description="Low complexity" evidence="1">
    <location>
        <begin position="81"/>
        <end position="103"/>
    </location>
</feature>
<dbReference type="VEuPathDB" id="FungiDB:PTTG_30783"/>
<dbReference type="EMBL" id="ADAS02006916">
    <property type="protein sequence ID" value="OAV85109.1"/>
    <property type="molecule type" value="Genomic_DNA"/>
</dbReference>
<evidence type="ECO:0000313" key="4">
    <source>
        <dbReference type="Proteomes" id="UP000005240"/>
    </source>
</evidence>
<accession>A0A180FY60</accession>
<gene>
    <name evidence="2" type="ORF">PTTG_30783</name>
</gene>
<evidence type="ECO:0000313" key="3">
    <source>
        <dbReference type="EnsemblFungi" id="PTTG_30783-t43_1-p1"/>
    </source>
</evidence>
<dbReference type="AlphaFoldDB" id="A0A180FY60"/>
<reference evidence="2" key="2">
    <citation type="submission" date="2016-05" db="EMBL/GenBank/DDBJ databases">
        <title>Comparative analysis highlights variable genome content of wheat rusts and divergence of the mating loci.</title>
        <authorList>
            <person name="Cuomo C.A."/>
            <person name="Bakkeren G."/>
            <person name="Szabo L."/>
            <person name="Khalil H."/>
            <person name="Joly D."/>
            <person name="Goldberg J."/>
            <person name="Young S."/>
            <person name="Zeng Q."/>
            <person name="Fellers J."/>
        </authorList>
    </citation>
    <scope>NUCLEOTIDE SEQUENCE [LARGE SCALE GENOMIC DNA]</scope>
    <source>
        <strain evidence="2">1-1 BBBD Race 1</strain>
    </source>
</reference>
<feature type="region of interest" description="Disordered" evidence="1">
    <location>
        <begin position="60"/>
        <end position="103"/>
    </location>
</feature>
<dbReference type="EnsemblFungi" id="PTTG_30783-t43_1">
    <property type="protein sequence ID" value="PTTG_30783-t43_1-p1"/>
    <property type="gene ID" value="PTTG_30783"/>
</dbReference>
<dbReference type="Proteomes" id="UP000005240">
    <property type="component" value="Unassembled WGS sequence"/>
</dbReference>
<name>A0A180FY60_PUCT1</name>
<evidence type="ECO:0000313" key="2">
    <source>
        <dbReference type="EMBL" id="OAV85109.1"/>
    </source>
</evidence>
<reference evidence="3" key="4">
    <citation type="submission" date="2025-05" db="UniProtKB">
        <authorList>
            <consortium name="EnsemblFungi"/>
        </authorList>
    </citation>
    <scope>IDENTIFICATION</scope>
    <source>
        <strain evidence="3">isolate 1-1 / race 1 (BBBD)</strain>
    </source>
</reference>
<dbReference type="STRING" id="630390.A0A180FY60"/>
<proteinExistence type="predicted"/>
<dbReference type="OrthoDB" id="5552562at2759"/>
<feature type="compositionally biased region" description="Basic and acidic residues" evidence="1">
    <location>
        <begin position="60"/>
        <end position="80"/>
    </location>
</feature>
<reference evidence="3 4" key="3">
    <citation type="journal article" date="2017" name="G3 (Bethesda)">
        <title>Comparative analysis highlights variable genome content of wheat rusts and divergence of the mating loci.</title>
        <authorList>
            <person name="Cuomo C.A."/>
            <person name="Bakkeren G."/>
            <person name="Khalil H.B."/>
            <person name="Panwar V."/>
            <person name="Joly D."/>
            <person name="Linning R."/>
            <person name="Sakthikumar S."/>
            <person name="Song X."/>
            <person name="Adiconis X."/>
            <person name="Fan L."/>
            <person name="Goldberg J.M."/>
            <person name="Levin J.Z."/>
            <person name="Young S."/>
            <person name="Zeng Q."/>
            <person name="Anikster Y."/>
            <person name="Bruce M."/>
            <person name="Wang M."/>
            <person name="Yin C."/>
            <person name="McCallum B."/>
            <person name="Szabo L.J."/>
            <person name="Hulbert S."/>
            <person name="Chen X."/>
            <person name="Fellers J.P."/>
        </authorList>
    </citation>
    <scope>NUCLEOTIDE SEQUENCE</scope>
    <source>
        <strain evidence="3">isolate 1-1 / race 1 (BBBD)</strain>
        <strain evidence="4">Isolate 1-1 / race 1 (BBBD)</strain>
    </source>
</reference>
<evidence type="ECO:0000256" key="1">
    <source>
        <dbReference type="SAM" id="MobiDB-lite"/>
    </source>
</evidence>
<reference evidence="2" key="1">
    <citation type="submission" date="2009-11" db="EMBL/GenBank/DDBJ databases">
        <authorList>
            <consortium name="The Broad Institute Genome Sequencing Platform"/>
            <person name="Ward D."/>
            <person name="Feldgarden M."/>
            <person name="Earl A."/>
            <person name="Young S.K."/>
            <person name="Zeng Q."/>
            <person name="Koehrsen M."/>
            <person name="Alvarado L."/>
            <person name="Berlin A."/>
            <person name="Bochicchio J."/>
            <person name="Borenstein D."/>
            <person name="Chapman S.B."/>
            <person name="Chen Z."/>
            <person name="Engels R."/>
            <person name="Freedman E."/>
            <person name="Gellesch M."/>
            <person name="Goldberg J."/>
            <person name="Griggs A."/>
            <person name="Gujja S."/>
            <person name="Heilman E."/>
            <person name="Heiman D."/>
            <person name="Hepburn T."/>
            <person name="Howarth C."/>
            <person name="Jen D."/>
            <person name="Larson L."/>
            <person name="Lewis B."/>
            <person name="Mehta T."/>
            <person name="Park D."/>
            <person name="Pearson M."/>
            <person name="Roberts A."/>
            <person name="Saif S."/>
            <person name="Shea T."/>
            <person name="Shenoy N."/>
            <person name="Sisk P."/>
            <person name="Stolte C."/>
            <person name="Sykes S."/>
            <person name="Thomson T."/>
            <person name="Walk T."/>
            <person name="White J."/>
            <person name="Yandava C."/>
            <person name="Izard J."/>
            <person name="Baranova O.V."/>
            <person name="Blanton J.M."/>
            <person name="Tanner A.C."/>
            <person name="Dewhirst F.E."/>
            <person name="Haas B."/>
            <person name="Nusbaum C."/>
            <person name="Birren B."/>
        </authorList>
    </citation>
    <scope>NUCLEOTIDE SEQUENCE [LARGE SCALE GENOMIC DNA]</scope>
    <source>
        <strain evidence="2">1-1 BBBD Race 1</strain>
    </source>
</reference>
<sequence>MKETDHASNYIASFRALQSRLPGLPSRILDLLSQNNAEEFLNLGELIDATLRIDVRFHERQKEKRRENNSHPAQSKKDNSSKPTTTNTGSTTSSSTAKPTSKAAAEITKVLTDGHLQASEKERRLKAGLCLYCGGQHKFEDCAKRAARKSGKV</sequence>